<dbReference type="Gene3D" id="1.10.418.10">
    <property type="entry name" value="Calponin-like domain"/>
    <property type="match status" value="2"/>
</dbReference>
<organism evidence="6">
    <name type="scientific">Hydatigena taeniaeformis</name>
    <name type="common">Feline tapeworm</name>
    <name type="synonym">Taenia taeniaeformis</name>
    <dbReference type="NCBI Taxonomy" id="6205"/>
    <lineage>
        <taxon>Eukaryota</taxon>
        <taxon>Metazoa</taxon>
        <taxon>Spiralia</taxon>
        <taxon>Lophotrochozoa</taxon>
        <taxon>Platyhelminthes</taxon>
        <taxon>Cestoda</taxon>
        <taxon>Eucestoda</taxon>
        <taxon>Cyclophyllidea</taxon>
        <taxon>Taeniidae</taxon>
        <taxon>Hydatigera</taxon>
    </lineage>
</organism>
<dbReference type="PROSITE" id="PS50021">
    <property type="entry name" value="CH"/>
    <property type="match status" value="1"/>
</dbReference>
<dbReference type="SMART" id="SM00150">
    <property type="entry name" value="SPEC"/>
    <property type="match status" value="3"/>
</dbReference>
<dbReference type="InterPro" id="IPR011992">
    <property type="entry name" value="EF-hand-dom_pair"/>
</dbReference>
<keyword evidence="1" id="KW-0677">Repeat</keyword>
<dbReference type="SMART" id="SM00033">
    <property type="entry name" value="CH"/>
    <property type="match status" value="1"/>
</dbReference>
<dbReference type="CDD" id="cd00176">
    <property type="entry name" value="SPEC"/>
    <property type="match status" value="2"/>
</dbReference>
<protein>
    <submittedName>
        <fullName evidence="6">EF-hand domain-containing protein</fullName>
    </submittedName>
</protein>
<dbReference type="WBParaSite" id="TTAC_0000144801-mRNA-1">
    <property type="protein sequence ID" value="TTAC_0000144801-mRNA-1"/>
    <property type="gene ID" value="TTAC_0000144801"/>
</dbReference>
<dbReference type="CDD" id="cd21214">
    <property type="entry name" value="CH_ACTN_rpt1"/>
    <property type="match status" value="1"/>
</dbReference>
<evidence type="ECO:0000313" key="4">
    <source>
        <dbReference type="EMBL" id="VDM17990.1"/>
    </source>
</evidence>
<evidence type="ECO:0000259" key="2">
    <source>
        <dbReference type="PROSITE" id="PS50021"/>
    </source>
</evidence>
<dbReference type="SUPFAM" id="SSF47576">
    <property type="entry name" value="Calponin-homology domain, CH-domain"/>
    <property type="match status" value="1"/>
</dbReference>
<proteinExistence type="predicted"/>
<reference evidence="6" key="1">
    <citation type="submission" date="2017-02" db="UniProtKB">
        <authorList>
            <consortium name="WormBaseParasite"/>
        </authorList>
    </citation>
    <scope>IDENTIFICATION</scope>
</reference>
<dbReference type="PANTHER" id="PTHR11915">
    <property type="entry name" value="SPECTRIN/FILAMIN RELATED CYTOSKELETAL PROTEIN"/>
    <property type="match status" value="1"/>
</dbReference>
<feature type="domain" description="EF-hand" evidence="3">
    <location>
        <begin position="788"/>
        <end position="823"/>
    </location>
</feature>
<dbReference type="OrthoDB" id="18853at2759"/>
<dbReference type="FunFam" id="1.10.418.10:FF:000088">
    <property type="entry name" value="Alpha-actinin, sarcomeric"/>
    <property type="match status" value="1"/>
</dbReference>
<dbReference type="Proteomes" id="UP000274429">
    <property type="component" value="Unassembled WGS sequence"/>
</dbReference>
<reference evidence="4 5" key="2">
    <citation type="submission" date="2018-11" db="EMBL/GenBank/DDBJ databases">
        <authorList>
            <consortium name="Pathogen Informatics"/>
        </authorList>
    </citation>
    <scope>NUCLEOTIDE SEQUENCE [LARGE SCALE GENOMIC DNA]</scope>
</reference>
<dbReference type="PROSITE" id="PS50222">
    <property type="entry name" value="EF_HAND_2"/>
    <property type="match status" value="2"/>
</dbReference>
<evidence type="ECO:0000313" key="5">
    <source>
        <dbReference type="Proteomes" id="UP000274429"/>
    </source>
</evidence>
<dbReference type="Gene3D" id="1.10.238.10">
    <property type="entry name" value="EF-hand"/>
    <property type="match status" value="1"/>
</dbReference>
<keyword evidence="5" id="KW-1185">Reference proteome</keyword>
<dbReference type="InterPro" id="IPR036872">
    <property type="entry name" value="CH_dom_sf"/>
</dbReference>
<dbReference type="InterPro" id="IPR018159">
    <property type="entry name" value="Spectrin/alpha-actinin"/>
</dbReference>
<dbReference type="InterPro" id="IPR002017">
    <property type="entry name" value="Spectrin_repeat"/>
</dbReference>
<dbReference type="FunFam" id="1.20.58.60:FF:000005">
    <property type="entry name" value="Actinin alpha 1"/>
    <property type="match status" value="1"/>
</dbReference>
<accession>A0A0R3WL15</accession>
<gene>
    <name evidence="4" type="ORF">TTAC_LOCUS1435</name>
</gene>
<dbReference type="EMBL" id="UYWX01000313">
    <property type="protein sequence ID" value="VDM17990.1"/>
    <property type="molecule type" value="Genomic_DNA"/>
</dbReference>
<feature type="domain" description="Calponin-homology (CH)" evidence="2">
    <location>
        <begin position="58"/>
        <end position="162"/>
    </location>
</feature>
<dbReference type="Pfam" id="PF00435">
    <property type="entry name" value="Spectrin"/>
    <property type="match status" value="4"/>
</dbReference>
<feature type="domain" description="EF-hand" evidence="3">
    <location>
        <begin position="747"/>
        <end position="782"/>
    </location>
</feature>
<sequence length="860" mass="99034">MSDNMEYYYNNTASYYPNDAYYDTRIEPEEEEEWDRESYLDPMWEIQQKKVCNLTNQSDRDKTFTAWCNSYLRKANASITDIENDFRDGLKLLQLLETLAEEPLPKPDRGKMRFHMITNVNKALKYIESKGVQLVSIGAEQIVDGNIKMTLGMIWTIILRFCIQDITVEVGRTGLLFVRSYIDIVRSLLTMPNSQRLENPIQNLNYAFDVAEKYLDIPKMLDAEDMVNTIRPDERSVMTYVAAYYHAFANAHNTESAANKIAKVLKSNQDTEKLMEEYAGVASDLLKWINNQIPFLADKTTDGTLPHAKEKLAQYTAYGGSAKPPRVEDKALLEALNNTIQTRLKLAHKPAFMPPAGQSIGEINNAWKQMEDLEKGFEDWLLNEIRRLEQLDYLVKKFKLKCSTHEAWSKDKEAALSARDYETASYPELTAMAQKQNAFETDLGAHQSRVEKIVSIAEELNALQYEDVASVNKRTQDIVSQWDRLGEISARRKEEIDKRLEVLKKIDNLQQSFARRVGPFSNWLEQAEEDLQDTFIADRVDEVSQLINGHEAFKRALPAAQEELTSMLREAGEVDRLVQQHDLPREVAVNPYTMITHETLHDRWGCVQKLVPERDSALESEMAKQQRNEQLRAQFAMQANRLGPWLERALDTLFAAQSSPVAVQLEQQMGGFKRMEEELEKMKPIIMEAERCYQQLQENGVYTVPQTQYTMDTLRLGWEQFLTNLKRAINEVEVQIMTREAHNLSEAQLNDFRRCFNHFDRKRLRRLDLSEFKACLVSLGFHIPNTPEGDTDFRRILANVDPSGSGYVTFDSFMRFMTQQASGSESAEQLIDSFRVLANEQVSLCMALLSVDFERDPGVC</sequence>
<dbReference type="SUPFAM" id="SSF47473">
    <property type="entry name" value="EF-hand"/>
    <property type="match status" value="1"/>
</dbReference>
<dbReference type="SMART" id="SM00054">
    <property type="entry name" value="EFh"/>
    <property type="match status" value="2"/>
</dbReference>
<dbReference type="Pfam" id="PF00307">
    <property type="entry name" value="CH"/>
    <property type="match status" value="2"/>
</dbReference>
<evidence type="ECO:0000259" key="3">
    <source>
        <dbReference type="PROSITE" id="PS50222"/>
    </source>
</evidence>
<name>A0A0R3WL15_HYDTA</name>
<evidence type="ECO:0000313" key="6">
    <source>
        <dbReference type="WBParaSite" id="TTAC_0000144801-mRNA-1"/>
    </source>
</evidence>
<dbReference type="InterPro" id="IPR001715">
    <property type="entry name" value="CH_dom"/>
</dbReference>
<evidence type="ECO:0000256" key="1">
    <source>
        <dbReference type="ARBA" id="ARBA00022737"/>
    </source>
</evidence>
<dbReference type="AlphaFoldDB" id="A0A0R3WL15"/>
<dbReference type="InterPro" id="IPR002048">
    <property type="entry name" value="EF_hand_dom"/>
</dbReference>
<dbReference type="GO" id="GO:0005509">
    <property type="term" value="F:calcium ion binding"/>
    <property type="evidence" value="ECO:0007669"/>
    <property type="project" value="InterPro"/>
</dbReference>
<dbReference type="Gene3D" id="1.20.58.60">
    <property type="match status" value="4"/>
</dbReference>
<dbReference type="STRING" id="6205.A0A0R3WL15"/>
<dbReference type="SUPFAM" id="SSF46966">
    <property type="entry name" value="Spectrin repeat"/>
    <property type="match status" value="4"/>
</dbReference>